<keyword evidence="2" id="KW-0732">Signal</keyword>
<dbReference type="Pfam" id="PF03712">
    <property type="entry name" value="Cu2_monoox_C"/>
    <property type="match status" value="1"/>
</dbReference>
<comment type="caution">
    <text evidence="4">The sequence shown here is derived from an EMBL/GenBank/DDBJ whole genome shotgun (WGS) entry which is preliminary data.</text>
</comment>
<dbReference type="PANTHER" id="PTHR10157">
    <property type="entry name" value="DOPAMINE BETA HYDROXYLASE RELATED"/>
    <property type="match status" value="1"/>
</dbReference>
<dbReference type="Gene3D" id="2.60.120.230">
    <property type="match status" value="1"/>
</dbReference>
<dbReference type="InterPro" id="IPR000945">
    <property type="entry name" value="DBH-like"/>
</dbReference>
<dbReference type="InterPro" id="IPR036909">
    <property type="entry name" value="Cyt_c-like_dom_sf"/>
</dbReference>
<feature type="signal peptide" evidence="2">
    <location>
        <begin position="1"/>
        <end position="41"/>
    </location>
</feature>
<feature type="chain" id="PRO_5047378105" description="Copper type II ascorbate-dependent monooxygenase C-terminal domain-containing protein" evidence="2">
    <location>
        <begin position="42"/>
        <end position="487"/>
    </location>
</feature>
<gene>
    <name evidence="4" type="ORF">WI372_07750</name>
</gene>
<dbReference type="InterPro" id="IPR024548">
    <property type="entry name" value="Cu2_monoox_C"/>
</dbReference>
<keyword evidence="5" id="KW-1185">Reference proteome</keyword>
<protein>
    <recommendedName>
        <fullName evidence="3">Copper type II ascorbate-dependent monooxygenase C-terminal domain-containing protein</fullName>
    </recommendedName>
</protein>
<evidence type="ECO:0000313" key="5">
    <source>
        <dbReference type="Proteomes" id="UP001484239"/>
    </source>
</evidence>
<sequence>MRIPRPSPSRRSATAPALDSAAAVAAVALAFLSALAPTALAAQDYYADIRPVLVENCVGCHTAEGVAWSMDDAEATYERHRMIARMMDDRRMPPWLAEPGHQDYVGDLSLDDETLAMVRRWAESDFPRGTPRPDPAIASRMGHHGFESDLSLDVLPAEGYLPNQESSDDYRCFLVDWSETEPGYVTGFRADPGNRNVAHHVVVYAVQPDMWSRFREFDEAEPGAGYQCFGGALPDRMGQRSVAAAYEERYPGGLRAASNANSWLAHWAPGMDGHVFPEGTGIRMEPGAGLVVQMHYYSSTAPGESDVGTRLDFMVEPTVERPAFHLAQTRNDWLVSERSGTMVIPAGSQKSFQVADNLGRMLNYFAALTKVPAERIEALELHSANLHMHSFGHSGEITLHRDTGEVETLLSVPRWDLAWQRDFTFAEPKVLARDALDDTVLAVRCTFDNPTDATVFGGYGSAEEMCFNFAYIAVRAAPVSSEAGEGR</sequence>
<evidence type="ECO:0000256" key="1">
    <source>
        <dbReference type="ARBA" id="ARBA00023157"/>
    </source>
</evidence>
<organism evidence="4 5">
    <name type="scientific">Gaopeijia maritima</name>
    <dbReference type="NCBI Taxonomy" id="3119007"/>
    <lineage>
        <taxon>Bacteria</taxon>
        <taxon>Pseudomonadati</taxon>
        <taxon>Gemmatimonadota</taxon>
        <taxon>Longimicrobiia</taxon>
        <taxon>Gaopeijiales</taxon>
        <taxon>Gaopeijiaceae</taxon>
        <taxon>Gaopeijia</taxon>
    </lineage>
</organism>
<name>A0ABU9E809_9BACT</name>
<dbReference type="RefSeq" id="WP_405279455.1">
    <property type="nucleotide sequence ID" value="NZ_CP144380.1"/>
</dbReference>
<dbReference type="Proteomes" id="UP001484239">
    <property type="component" value="Unassembled WGS sequence"/>
</dbReference>
<evidence type="ECO:0000259" key="3">
    <source>
        <dbReference type="Pfam" id="PF03712"/>
    </source>
</evidence>
<proteinExistence type="predicted"/>
<dbReference type="PANTHER" id="PTHR10157:SF23">
    <property type="entry name" value="MOXD1 HOMOLOG 1"/>
    <property type="match status" value="1"/>
</dbReference>
<dbReference type="SUPFAM" id="SSF46626">
    <property type="entry name" value="Cytochrome c"/>
    <property type="match status" value="1"/>
</dbReference>
<dbReference type="InterPro" id="IPR006311">
    <property type="entry name" value="TAT_signal"/>
</dbReference>
<dbReference type="InterPro" id="IPR036939">
    <property type="entry name" value="Cu2_ascorb_mOase_N_sf"/>
</dbReference>
<evidence type="ECO:0000256" key="2">
    <source>
        <dbReference type="SAM" id="SignalP"/>
    </source>
</evidence>
<dbReference type="EMBL" id="JBBHLI010000003">
    <property type="protein sequence ID" value="MEK9500866.1"/>
    <property type="molecule type" value="Genomic_DNA"/>
</dbReference>
<keyword evidence="1" id="KW-1015">Disulfide bond</keyword>
<accession>A0ABU9E809</accession>
<dbReference type="PROSITE" id="PS51318">
    <property type="entry name" value="TAT"/>
    <property type="match status" value="1"/>
</dbReference>
<reference evidence="4 5" key="1">
    <citation type="submission" date="2024-02" db="EMBL/GenBank/DDBJ databases">
        <title>A novel Gemmatimonadota bacterium.</title>
        <authorList>
            <person name="Du Z.-J."/>
            <person name="Ye Y.-Q."/>
        </authorList>
    </citation>
    <scope>NUCLEOTIDE SEQUENCE [LARGE SCALE GENOMIC DNA]</scope>
    <source>
        <strain evidence="4 5">DH-20</strain>
    </source>
</reference>
<dbReference type="Gene3D" id="2.60.120.310">
    <property type="entry name" value="Copper type II, ascorbate-dependent monooxygenase, N-terminal domain"/>
    <property type="match status" value="1"/>
</dbReference>
<feature type="domain" description="Copper type II ascorbate-dependent monooxygenase C-terminal" evidence="3">
    <location>
        <begin position="379"/>
        <end position="470"/>
    </location>
</feature>
<dbReference type="InterPro" id="IPR014784">
    <property type="entry name" value="Cu2_ascorb_mOase-like_C"/>
</dbReference>
<dbReference type="InterPro" id="IPR008977">
    <property type="entry name" value="PHM/PNGase_F_dom_sf"/>
</dbReference>
<evidence type="ECO:0000313" key="4">
    <source>
        <dbReference type="EMBL" id="MEK9500866.1"/>
    </source>
</evidence>
<dbReference type="SUPFAM" id="SSF49742">
    <property type="entry name" value="PHM/PNGase F"/>
    <property type="match status" value="2"/>
</dbReference>